<dbReference type="Proteomes" id="UP001244011">
    <property type="component" value="Unassembled WGS sequence"/>
</dbReference>
<dbReference type="RefSeq" id="XP_060279854.1">
    <property type="nucleotide sequence ID" value="XM_060428906.1"/>
</dbReference>
<name>A0AAJ0BX17_9PEZI</name>
<dbReference type="GeneID" id="85312093"/>
<evidence type="ECO:0000256" key="1">
    <source>
        <dbReference type="SAM" id="SignalP"/>
    </source>
</evidence>
<accession>A0AAJ0BX17</accession>
<evidence type="ECO:0000313" key="3">
    <source>
        <dbReference type="Proteomes" id="UP001244011"/>
    </source>
</evidence>
<keyword evidence="3" id="KW-1185">Reference proteome</keyword>
<keyword evidence="1" id="KW-0732">Signal</keyword>
<evidence type="ECO:0008006" key="4">
    <source>
        <dbReference type="Google" id="ProtNLM"/>
    </source>
</evidence>
<protein>
    <recommendedName>
        <fullName evidence="4">GPI anchored protein</fullName>
    </recommendedName>
</protein>
<comment type="caution">
    <text evidence="2">The sequence shown here is derived from an EMBL/GenBank/DDBJ whole genome shotgun (WGS) entry which is preliminary data.</text>
</comment>
<gene>
    <name evidence="2" type="ORF">QBC33DRAFT_548861</name>
</gene>
<sequence>MKSTSIKSSVPVLFTFLQLASSNFIAPWARGPGPLFESLQGRNGVTLGRLSNSAAARGLHVDISSRQEEECIDPGYLPCPNIPDSCCPAGYNCFSEGCCVGTPAGFEPCPDSQWCYRPGLDICCPNGSCLTDYTCCDNQCCKSIAYCGSDGWCSACPPVTRTEVITTISTTLQVVQVTVTKLEEPEEASDFSCIPVTVTNSDNAIWALDADCALSYSPPTTTSTSSEAGADAAVVRNPILRERQFSCTPFATETEFVTLTSISTLKSTVMRTVSTTLSESEFSCPTMAFTNAGGVLSLDASCGLAFSLALPSSSSAIAGSNSPGSSGGGLKLAGGTIQVCAVQGWQVFIVSLVGFLIL</sequence>
<organism evidence="2 3">
    <name type="scientific">Phialemonium atrogriseum</name>
    <dbReference type="NCBI Taxonomy" id="1093897"/>
    <lineage>
        <taxon>Eukaryota</taxon>
        <taxon>Fungi</taxon>
        <taxon>Dikarya</taxon>
        <taxon>Ascomycota</taxon>
        <taxon>Pezizomycotina</taxon>
        <taxon>Sordariomycetes</taxon>
        <taxon>Sordariomycetidae</taxon>
        <taxon>Cephalothecales</taxon>
        <taxon>Cephalothecaceae</taxon>
        <taxon>Phialemonium</taxon>
    </lineage>
</organism>
<feature type="chain" id="PRO_5042493222" description="GPI anchored protein" evidence="1">
    <location>
        <begin position="23"/>
        <end position="358"/>
    </location>
</feature>
<feature type="signal peptide" evidence="1">
    <location>
        <begin position="1"/>
        <end position="22"/>
    </location>
</feature>
<dbReference type="EMBL" id="MU839025">
    <property type="protein sequence ID" value="KAK1763641.1"/>
    <property type="molecule type" value="Genomic_DNA"/>
</dbReference>
<proteinExistence type="predicted"/>
<evidence type="ECO:0000313" key="2">
    <source>
        <dbReference type="EMBL" id="KAK1763641.1"/>
    </source>
</evidence>
<reference evidence="2" key="1">
    <citation type="submission" date="2023-06" db="EMBL/GenBank/DDBJ databases">
        <title>Genome-scale phylogeny and comparative genomics of the fungal order Sordariales.</title>
        <authorList>
            <consortium name="Lawrence Berkeley National Laboratory"/>
            <person name="Hensen N."/>
            <person name="Bonometti L."/>
            <person name="Westerberg I."/>
            <person name="Brannstrom I.O."/>
            <person name="Guillou S."/>
            <person name="Cros-Aarteil S."/>
            <person name="Calhoun S."/>
            <person name="Haridas S."/>
            <person name="Kuo A."/>
            <person name="Mondo S."/>
            <person name="Pangilinan J."/>
            <person name="Riley R."/>
            <person name="Labutti K."/>
            <person name="Andreopoulos B."/>
            <person name="Lipzen A."/>
            <person name="Chen C."/>
            <person name="Yanf M."/>
            <person name="Daum C."/>
            <person name="Ng V."/>
            <person name="Clum A."/>
            <person name="Steindorff A."/>
            <person name="Ohm R."/>
            <person name="Martin F."/>
            <person name="Silar P."/>
            <person name="Natvig D."/>
            <person name="Lalanne C."/>
            <person name="Gautier V."/>
            <person name="Ament-Velasquez S.L."/>
            <person name="Kruys A."/>
            <person name="Hutchinson M.I."/>
            <person name="Powell A.J."/>
            <person name="Barry K."/>
            <person name="Miller A.N."/>
            <person name="Grigoriev I.V."/>
            <person name="Debuchy R."/>
            <person name="Gladieux P."/>
            <person name="Thoren M.H."/>
            <person name="Johannesson H."/>
        </authorList>
    </citation>
    <scope>NUCLEOTIDE SEQUENCE</scope>
    <source>
        <strain evidence="2">8032-3</strain>
    </source>
</reference>
<dbReference type="AlphaFoldDB" id="A0AAJ0BX17"/>